<evidence type="ECO:0000313" key="3">
    <source>
        <dbReference type="Proteomes" id="UP000050356"/>
    </source>
</evidence>
<dbReference type="Gene3D" id="3.40.190.10">
    <property type="entry name" value="Periplasmic binding protein-like II"/>
    <property type="match status" value="2"/>
</dbReference>
<proteinExistence type="predicted"/>
<sequence length="445" mass="47638">MVTPMLRALLTALTLSSATLPALALAALPLPAGEIPALRIQGSNTINAQLGPALAEGLMRQQGLQSVQTVAGNVMNEQRVVGTTAAGQTVSIEIAAHGSGTGFTALKAGNADIATSSRPIKDQEAKDLAGLGDLKSAASEQTIAIDGVAVILHPGNPVRQLDTLQLARIFSGEVRDWAEVGGNPGAIHLYVRDEKSGTYETFKDLILVKYGKNLSGTAARFESSEQLSDEVSKDINGIGFIGLPSIRRAKAVAIADGDSRPMLPTVSLIATEDYPLSRRLYFYVPTSAHQRWAQALVRFAQSAEGQAIVAQTVQALKVQPTAQMPADYQALARKAERLSVNFRFAQGSAKLDNKAQQDLKRVAEYLKTSNQLNQHVTLVGFGDAKSDPARAALLSRLRAMAVRRELLKSGVTFRDIVGLGDEMPVATNDIDDGRIKNRRVEVWVQ</sequence>
<accession>A0A0P9MUP1</accession>
<dbReference type="SUPFAM" id="SSF53850">
    <property type="entry name" value="Periplasmic binding protein-like II"/>
    <property type="match status" value="1"/>
</dbReference>
<gene>
    <name evidence="2" type="ORF">ALO50_00483</name>
</gene>
<dbReference type="GO" id="GO:0016020">
    <property type="term" value="C:membrane"/>
    <property type="evidence" value="ECO:0007669"/>
    <property type="project" value="UniProtKB-UniRule"/>
</dbReference>
<organism evidence="2 3">
    <name type="scientific">Pseudomonas syringae pv. cerasicola</name>
    <dbReference type="NCBI Taxonomy" id="264451"/>
    <lineage>
        <taxon>Bacteria</taxon>
        <taxon>Pseudomonadati</taxon>
        <taxon>Pseudomonadota</taxon>
        <taxon>Gammaproteobacteria</taxon>
        <taxon>Pseudomonadales</taxon>
        <taxon>Pseudomonadaceae</taxon>
        <taxon>Pseudomonas</taxon>
        <taxon>Pseudomonas syringae</taxon>
    </lineage>
</organism>
<dbReference type="PANTHER" id="PTHR30570">
    <property type="entry name" value="PERIPLASMIC PHOSPHATE BINDING COMPONENT OF PHOSPHATE ABC TRANSPORTER"/>
    <property type="match status" value="1"/>
</dbReference>
<dbReference type="InterPro" id="IPR006665">
    <property type="entry name" value="OmpA-like"/>
</dbReference>
<dbReference type="PATRIC" id="fig|264451.4.peg.686"/>
<dbReference type="CDD" id="cd13653">
    <property type="entry name" value="PBP2_phosphate_like_1"/>
    <property type="match status" value="1"/>
</dbReference>
<dbReference type="SUPFAM" id="SSF103088">
    <property type="entry name" value="OmpA-like"/>
    <property type="match status" value="1"/>
</dbReference>
<dbReference type="AlphaFoldDB" id="A0A0P9MUP1"/>
<dbReference type="InterPro" id="IPR024370">
    <property type="entry name" value="PBP_domain"/>
</dbReference>
<dbReference type="Gene3D" id="3.30.1330.60">
    <property type="entry name" value="OmpA-like domain"/>
    <property type="match status" value="1"/>
</dbReference>
<evidence type="ECO:0000313" key="2">
    <source>
        <dbReference type="EMBL" id="KPW95875.1"/>
    </source>
</evidence>
<dbReference type="Proteomes" id="UP000050356">
    <property type="component" value="Unassembled WGS sequence"/>
</dbReference>
<name>A0A0P9MUP1_PSESX</name>
<dbReference type="Pfam" id="PF12849">
    <property type="entry name" value="PBP_like_2"/>
    <property type="match status" value="1"/>
</dbReference>
<dbReference type="InterPro" id="IPR050811">
    <property type="entry name" value="Phosphate_ABC_transporter"/>
</dbReference>
<protein>
    <submittedName>
        <fullName evidence="2">OmpA family protein</fullName>
    </submittedName>
</protein>
<dbReference type="CDD" id="cd07185">
    <property type="entry name" value="OmpA_C-like"/>
    <property type="match status" value="1"/>
</dbReference>
<comment type="caution">
    <text evidence="2">The sequence shown here is derived from an EMBL/GenBank/DDBJ whole genome shotgun (WGS) entry which is preliminary data.</text>
</comment>
<evidence type="ECO:0000256" key="1">
    <source>
        <dbReference type="ARBA" id="ARBA00022729"/>
    </source>
</evidence>
<dbReference type="Pfam" id="PF00691">
    <property type="entry name" value="OmpA"/>
    <property type="match status" value="1"/>
</dbReference>
<dbReference type="PANTHER" id="PTHR30570:SF1">
    <property type="entry name" value="PHOSPHATE-BINDING PROTEIN PSTS"/>
    <property type="match status" value="1"/>
</dbReference>
<dbReference type="PROSITE" id="PS51123">
    <property type="entry name" value="OMPA_2"/>
    <property type="match status" value="1"/>
</dbReference>
<keyword evidence="1" id="KW-0732">Signal</keyword>
<dbReference type="EMBL" id="LJQA01000333">
    <property type="protein sequence ID" value="KPW95875.1"/>
    <property type="molecule type" value="Genomic_DNA"/>
</dbReference>
<dbReference type="InterPro" id="IPR036737">
    <property type="entry name" value="OmpA-like_sf"/>
</dbReference>
<reference evidence="2 3" key="1">
    <citation type="submission" date="2015-09" db="EMBL/GenBank/DDBJ databases">
        <title>Genome announcement of multiple Pseudomonas syringae strains.</title>
        <authorList>
            <person name="Thakur S."/>
            <person name="Wang P.W."/>
            <person name="Gong Y."/>
            <person name="Weir B.S."/>
            <person name="Guttman D.S."/>
        </authorList>
    </citation>
    <scope>NUCLEOTIDE SEQUENCE [LARGE SCALE GENOMIC DNA]</scope>
    <source>
        <strain evidence="2 3">ICMP17524</strain>
    </source>
</reference>